<evidence type="ECO:0008006" key="2">
    <source>
        <dbReference type="Google" id="ProtNLM"/>
    </source>
</evidence>
<dbReference type="EMBL" id="KY684110">
    <property type="protein sequence ID" value="ARF12153.1"/>
    <property type="molecule type" value="Genomic_DNA"/>
</dbReference>
<protein>
    <recommendedName>
        <fullName evidence="2">C2H2-type domain-containing protein</fullName>
    </recommendedName>
</protein>
<gene>
    <name evidence="1" type="ORF">Klosneuvirus_3_288</name>
</gene>
<sequence length="61" mass="7463">MYRQHMLNEHADKEAREKQFKYYCKYCDIGTFSKDIMEAHNNTKKHIKSILRIKKIEKESI</sequence>
<proteinExistence type="predicted"/>
<reference evidence="1" key="1">
    <citation type="journal article" date="2017" name="Science">
        <title>Giant viruses with an expanded complement of translation system components.</title>
        <authorList>
            <person name="Schulz F."/>
            <person name="Yutin N."/>
            <person name="Ivanova N.N."/>
            <person name="Ortega D.R."/>
            <person name="Lee T.K."/>
            <person name="Vierheilig J."/>
            <person name="Daims H."/>
            <person name="Horn M."/>
            <person name="Wagner M."/>
            <person name="Jensen G.J."/>
            <person name="Kyrpides N.C."/>
            <person name="Koonin E.V."/>
            <person name="Woyke T."/>
        </authorList>
    </citation>
    <scope>NUCLEOTIDE SEQUENCE</scope>
    <source>
        <strain evidence="1">KNV1</strain>
    </source>
</reference>
<evidence type="ECO:0000313" key="1">
    <source>
        <dbReference type="EMBL" id="ARF12153.1"/>
    </source>
</evidence>
<accession>A0A1V0SKC0</accession>
<name>A0A1V0SKC0_9VIRU</name>
<dbReference type="InterPro" id="IPR036236">
    <property type="entry name" value="Znf_C2H2_sf"/>
</dbReference>
<dbReference type="SUPFAM" id="SSF57667">
    <property type="entry name" value="beta-beta-alpha zinc fingers"/>
    <property type="match status" value="1"/>
</dbReference>
<dbReference type="Gene3D" id="3.30.160.60">
    <property type="entry name" value="Classic Zinc Finger"/>
    <property type="match status" value="1"/>
</dbReference>
<organism evidence="1">
    <name type="scientific">Klosneuvirus KNV1</name>
    <dbReference type="NCBI Taxonomy" id="1977640"/>
    <lineage>
        <taxon>Viruses</taxon>
        <taxon>Varidnaviria</taxon>
        <taxon>Bamfordvirae</taxon>
        <taxon>Nucleocytoviricota</taxon>
        <taxon>Megaviricetes</taxon>
        <taxon>Imitervirales</taxon>
        <taxon>Mimiviridae</taxon>
        <taxon>Klosneuvirinae</taxon>
        <taxon>Klosneuvirus</taxon>
    </lineage>
</organism>